<feature type="coiled-coil region" evidence="2">
    <location>
        <begin position="36"/>
        <end position="63"/>
    </location>
</feature>
<dbReference type="Proteomes" id="UP000614200">
    <property type="component" value="Unassembled WGS sequence"/>
</dbReference>
<dbReference type="Gene3D" id="2.60.40.1240">
    <property type="match status" value="2"/>
</dbReference>
<gene>
    <name evidence="3" type="ORF">ISU02_11290</name>
</gene>
<organism evidence="3 4">
    <name type="scientific">Fusibacter ferrireducens</name>
    <dbReference type="NCBI Taxonomy" id="2785058"/>
    <lineage>
        <taxon>Bacteria</taxon>
        <taxon>Bacillati</taxon>
        <taxon>Bacillota</taxon>
        <taxon>Clostridia</taxon>
        <taxon>Eubacteriales</taxon>
        <taxon>Eubacteriales Family XII. Incertae Sedis</taxon>
        <taxon>Fusibacter</taxon>
    </lineage>
</organism>
<dbReference type="InterPro" id="IPR029050">
    <property type="entry name" value="Immunoprotect_excell_Ig-like"/>
</dbReference>
<dbReference type="PROSITE" id="PS51257">
    <property type="entry name" value="PROKAR_LIPOPROTEIN"/>
    <property type="match status" value="1"/>
</dbReference>
<sequence>MKSQMIKICVLMFISISIVGCSNQTEKANAESTPTVKEISNEVAEVVSEVSKLSQDMDEAEKLPNGDVVGCGEAYIQGDMKYSVIGARLDEVDGSKYLVLKMEAYNDSAENYNFSAMMNLGMVNSNGQEGYLDIMYPHYEVDLLDGNILSGNKIIGEAAFDITEIQSDAYILKIGKMMVLSDAIEVTGSDIDVTYDAVFENGGVKSDFTVGDTVEFEGVSITFDGVRIEPVNTYDSNYDQPDMGLLVLDMTMENQSDEAIEFTSVGMFSTIRQVCAEDGSELEYEGYSYGNRFPVEPGETRSETFGLYYRTSDHNFYMTINPSVQEREKVKIGTFSLE</sequence>
<name>A0ABR9ZTB5_9FIRM</name>
<comment type="caution">
    <text evidence="3">The sequence shown here is derived from an EMBL/GenBank/DDBJ whole genome shotgun (WGS) entry which is preliminary data.</text>
</comment>
<protein>
    <recommendedName>
        <fullName evidence="5">DUF4352 domain-containing protein</fullName>
    </recommendedName>
</protein>
<keyword evidence="2" id="KW-0175">Coiled coil</keyword>
<keyword evidence="4" id="KW-1185">Reference proteome</keyword>
<dbReference type="EMBL" id="JADKNH010000006">
    <property type="protein sequence ID" value="MBF4693712.1"/>
    <property type="molecule type" value="Genomic_DNA"/>
</dbReference>
<evidence type="ECO:0000256" key="1">
    <source>
        <dbReference type="ARBA" id="ARBA00022729"/>
    </source>
</evidence>
<keyword evidence="1" id="KW-0732">Signal</keyword>
<evidence type="ECO:0000313" key="3">
    <source>
        <dbReference type="EMBL" id="MBF4693712.1"/>
    </source>
</evidence>
<accession>A0ABR9ZTB5</accession>
<evidence type="ECO:0008006" key="5">
    <source>
        <dbReference type="Google" id="ProtNLM"/>
    </source>
</evidence>
<reference evidence="3 4" key="1">
    <citation type="submission" date="2020-11" db="EMBL/GenBank/DDBJ databases">
        <title>Fusibacter basophilias sp. nov.</title>
        <authorList>
            <person name="Qiu D."/>
        </authorList>
    </citation>
    <scope>NUCLEOTIDE SEQUENCE [LARGE SCALE GENOMIC DNA]</scope>
    <source>
        <strain evidence="3 4">Q10-2</strain>
    </source>
</reference>
<evidence type="ECO:0000256" key="2">
    <source>
        <dbReference type="SAM" id="Coils"/>
    </source>
</evidence>
<evidence type="ECO:0000313" key="4">
    <source>
        <dbReference type="Proteomes" id="UP000614200"/>
    </source>
</evidence>
<dbReference type="RefSeq" id="WP_194701951.1">
    <property type="nucleotide sequence ID" value="NZ_JADKNH010000006.1"/>
</dbReference>
<proteinExistence type="predicted"/>